<keyword evidence="6 9" id="KW-0560">Oxidoreductase</keyword>
<dbReference type="PROSITE" id="PS51404">
    <property type="entry name" value="DYP_PEROXIDASE"/>
    <property type="match status" value="1"/>
</dbReference>
<dbReference type="GO" id="GO:0046872">
    <property type="term" value="F:metal ion binding"/>
    <property type="evidence" value="ECO:0007669"/>
    <property type="project" value="UniProtKB-KW"/>
</dbReference>
<dbReference type="InterPro" id="IPR011008">
    <property type="entry name" value="Dimeric_a/b-barrel"/>
</dbReference>
<dbReference type="GO" id="GO:0030313">
    <property type="term" value="C:cell envelope"/>
    <property type="evidence" value="ECO:0007669"/>
    <property type="project" value="UniProtKB-SubCell"/>
</dbReference>
<feature type="compositionally biased region" description="Basic residues" evidence="10">
    <location>
        <begin position="152"/>
        <end position="168"/>
    </location>
</feature>
<dbReference type="GO" id="GO:0033212">
    <property type="term" value="P:iron import into cell"/>
    <property type="evidence" value="ECO:0007669"/>
    <property type="project" value="InterPro"/>
</dbReference>
<keyword evidence="5" id="KW-0732">Signal</keyword>
<dbReference type="NCBIfam" id="TIGR01413">
    <property type="entry name" value="Dyp_perox_fam"/>
    <property type="match status" value="1"/>
</dbReference>
<gene>
    <name evidence="13" type="ORF">DN069_16640</name>
</gene>
<feature type="compositionally biased region" description="Basic and acidic residues" evidence="10">
    <location>
        <begin position="641"/>
        <end position="655"/>
    </location>
</feature>
<dbReference type="AlphaFoldDB" id="A0A2X0IIT1"/>
<evidence type="ECO:0000256" key="6">
    <source>
        <dbReference type="ARBA" id="ARBA00023002"/>
    </source>
</evidence>
<feature type="region of interest" description="Disordered" evidence="10">
    <location>
        <begin position="563"/>
        <end position="583"/>
    </location>
</feature>
<comment type="similarity">
    <text evidence="8 9">Belongs to the DyP-type peroxidase family.</text>
</comment>
<dbReference type="Pfam" id="PF20628">
    <property type="entry name" value="Dyp_perox_C"/>
    <property type="match status" value="1"/>
</dbReference>
<dbReference type="GO" id="GO:0005829">
    <property type="term" value="C:cytosol"/>
    <property type="evidence" value="ECO:0007669"/>
    <property type="project" value="TreeGrafter"/>
</dbReference>
<feature type="compositionally biased region" description="Basic residues" evidence="10">
    <location>
        <begin position="177"/>
        <end position="197"/>
    </location>
</feature>
<feature type="compositionally biased region" description="Basic residues" evidence="10">
    <location>
        <begin position="49"/>
        <end position="65"/>
    </location>
</feature>
<dbReference type="Proteomes" id="UP000248889">
    <property type="component" value="Unassembled WGS sequence"/>
</dbReference>
<evidence type="ECO:0000313" key="13">
    <source>
        <dbReference type="EMBL" id="RAG84537.1"/>
    </source>
</evidence>
<feature type="compositionally biased region" description="Basic residues" evidence="10">
    <location>
        <begin position="13"/>
        <end position="25"/>
    </location>
</feature>
<dbReference type="InterPro" id="IPR048327">
    <property type="entry name" value="Dyp_perox_N"/>
</dbReference>
<dbReference type="OrthoDB" id="9781066at2"/>
<feature type="region of interest" description="Disordered" evidence="10">
    <location>
        <begin position="1"/>
        <end position="364"/>
    </location>
</feature>
<proteinExistence type="inferred from homology"/>
<comment type="cofactor">
    <cofactor evidence="9">
        <name>heme b</name>
        <dbReference type="ChEBI" id="CHEBI:60344"/>
    </cofactor>
    <text evidence="9">Binds 1 heme b (iron(II)-protoporphyrin IX) group non-covalently per subunit.</text>
</comment>
<sequence length="767" mass="83134">MATLGGRAEVAWRRRGAGRRLRRSPARLCPDLPRRLRHGLGLGAPRAPGLRRHQQRRLPRRRPTRRAAERRGPGRGREPGAEPLPAAPRAPRGRLLRLPLPAAGHRRRHRPDRHGHRRRSRNARRRARHPAGPDPRRAGLPALGGRSTARPGHGRGRAAQRRRLRRPGRREAALAHRAPRLRAPRRGVRGLRGRGRRDQRTAQPGHRLPRRRVRAVAPGLDHGPGAGRGEASLRRAGAGRRLAEGAAGSGRPRRAGARDRRERHRVRAQRPHRLRQRLQPGDGGRQPRRHRRGALPAAPAADLPRPDATDRRGDGGGPRAAHGGRERTARRPHPTAAGEVERGVRGPGRAARAGGGRAGHSEDAVKDLARRSVLAGALATGAAAALTGAAASARASSPSGESERGFHGVHQAGILTPKRKVAAFVSFDVTAADRAGLAELFATLTDRVRALTSGGVPEPLGISAPPADSGVLGPVPPGGALTALLAVGASLFDERFGLAGRKPARLAAMPDFPDDDLDPSVCHGDLLLQLEADDTDVLAYALRDLARHTRGGMQVRWRIDGFSSPPRPVGTPRNLMGFRDGTANPDTTDARLMDRLLWVGAGQGEPAWAANGSYLAVRLIRMLVEFWDRVGITEQERMFGRRKDSGAPLDGRTETDTPDFGSDPTGDVIPMDSHIRLANPRTPQSADQRLLRRGFNYDRGTDANGNLDMGLVFCAFQQDLERQFATVQRRLAGEPLVDYIRPFGGGYFFALPGVTDPNDRFARGLLT</sequence>
<keyword evidence="7 9" id="KW-0408">Iron</keyword>
<dbReference type="InterPro" id="IPR048328">
    <property type="entry name" value="Dyp_perox_C"/>
</dbReference>
<dbReference type="SUPFAM" id="SSF54909">
    <property type="entry name" value="Dimeric alpha+beta barrel"/>
    <property type="match status" value="1"/>
</dbReference>
<keyword evidence="2 9" id="KW-0575">Peroxidase</keyword>
<dbReference type="GO" id="GO:0004601">
    <property type="term" value="F:peroxidase activity"/>
    <property type="evidence" value="ECO:0007669"/>
    <property type="project" value="UniProtKB-KW"/>
</dbReference>
<evidence type="ECO:0000259" key="11">
    <source>
        <dbReference type="Pfam" id="PF04261"/>
    </source>
</evidence>
<comment type="subcellular location">
    <subcellularLocation>
        <location evidence="1">Cell envelope</location>
    </subcellularLocation>
</comment>
<dbReference type="PANTHER" id="PTHR30521">
    <property type="entry name" value="DEFERROCHELATASE/PEROXIDASE"/>
    <property type="match status" value="1"/>
</dbReference>
<evidence type="ECO:0000256" key="3">
    <source>
        <dbReference type="ARBA" id="ARBA00022617"/>
    </source>
</evidence>
<keyword evidence="14" id="KW-1185">Reference proteome</keyword>
<feature type="compositionally biased region" description="Basic residues" evidence="10">
    <location>
        <begin position="251"/>
        <end position="276"/>
    </location>
</feature>
<feature type="compositionally biased region" description="Basic and acidic residues" evidence="10">
    <location>
        <begin position="304"/>
        <end position="314"/>
    </location>
</feature>
<feature type="compositionally biased region" description="Basic residues" evidence="10">
    <location>
        <begin position="104"/>
        <end position="129"/>
    </location>
</feature>
<feature type="compositionally biased region" description="Low complexity" evidence="10">
    <location>
        <begin position="81"/>
        <end position="90"/>
    </location>
</feature>
<feature type="domain" description="Dyp-type peroxidase N-terminal" evidence="11">
    <location>
        <begin position="411"/>
        <end position="562"/>
    </location>
</feature>
<comment type="function">
    <text evidence="9">Involved in the recovery of exogenous heme iron. Extracts iron from heme while preserving the protoporphyrin ring intact.</text>
</comment>
<accession>A0A2X0IIT1</accession>
<dbReference type="EC" id="1.11.1.-" evidence="9"/>
<evidence type="ECO:0000256" key="7">
    <source>
        <dbReference type="ARBA" id="ARBA00023004"/>
    </source>
</evidence>
<organism evidence="13 14">
    <name type="scientific">Streptacidiphilus pinicola</name>
    <dbReference type="NCBI Taxonomy" id="2219663"/>
    <lineage>
        <taxon>Bacteria</taxon>
        <taxon>Bacillati</taxon>
        <taxon>Actinomycetota</taxon>
        <taxon>Actinomycetes</taxon>
        <taxon>Kitasatosporales</taxon>
        <taxon>Streptomycetaceae</taxon>
        <taxon>Streptacidiphilus</taxon>
    </lineage>
</organism>
<feature type="domain" description="Dyp-type peroxidase C-terminal" evidence="12">
    <location>
        <begin position="571"/>
        <end position="754"/>
    </location>
</feature>
<keyword evidence="3 9" id="KW-0349">Heme</keyword>
<dbReference type="GO" id="GO:0020037">
    <property type="term" value="F:heme binding"/>
    <property type="evidence" value="ECO:0007669"/>
    <property type="project" value="InterPro"/>
</dbReference>
<name>A0A2X0IIT1_9ACTN</name>
<protein>
    <recommendedName>
        <fullName evidence="9">Deferrochelatase</fullName>
        <ecNumber evidence="9">1.11.1.-</ecNumber>
    </recommendedName>
    <alternativeName>
        <fullName evidence="9">Peroxidase EfeB</fullName>
    </alternativeName>
</protein>
<feature type="compositionally biased region" description="Low complexity" evidence="10">
    <location>
        <begin position="234"/>
        <end position="250"/>
    </location>
</feature>
<feature type="region of interest" description="Disordered" evidence="10">
    <location>
        <begin position="641"/>
        <end position="665"/>
    </location>
</feature>
<evidence type="ECO:0000256" key="2">
    <source>
        <dbReference type="ARBA" id="ARBA00022559"/>
    </source>
</evidence>
<evidence type="ECO:0000313" key="14">
    <source>
        <dbReference type="Proteomes" id="UP000248889"/>
    </source>
</evidence>
<dbReference type="NCBIfam" id="TIGR01412">
    <property type="entry name" value="tat_substr_1"/>
    <property type="match status" value="1"/>
</dbReference>
<comment type="caution">
    <text evidence="13">The sequence shown here is derived from an EMBL/GenBank/DDBJ whole genome shotgun (WGS) entry which is preliminary data.</text>
</comment>
<dbReference type="InterPro" id="IPR006314">
    <property type="entry name" value="Dyp_peroxidase"/>
</dbReference>
<keyword evidence="4 9" id="KW-0479">Metal-binding</keyword>
<evidence type="ECO:0000259" key="12">
    <source>
        <dbReference type="Pfam" id="PF20628"/>
    </source>
</evidence>
<dbReference type="InterPro" id="IPR006313">
    <property type="entry name" value="EfeB/EfeN"/>
</dbReference>
<evidence type="ECO:0000256" key="1">
    <source>
        <dbReference type="ARBA" id="ARBA00004196"/>
    </source>
</evidence>
<evidence type="ECO:0000256" key="10">
    <source>
        <dbReference type="SAM" id="MobiDB-lite"/>
    </source>
</evidence>
<evidence type="ECO:0000256" key="8">
    <source>
        <dbReference type="ARBA" id="ARBA00025737"/>
    </source>
</evidence>
<dbReference type="PANTHER" id="PTHR30521:SF4">
    <property type="entry name" value="DEFERROCHELATASE"/>
    <property type="match status" value="1"/>
</dbReference>
<feature type="compositionally biased region" description="Basic and acidic residues" evidence="10">
    <location>
        <begin position="66"/>
        <end position="80"/>
    </location>
</feature>
<evidence type="ECO:0000256" key="9">
    <source>
        <dbReference type="RuleBase" id="RU365017"/>
    </source>
</evidence>
<evidence type="ECO:0000256" key="5">
    <source>
        <dbReference type="ARBA" id="ARBA00022729"/>
    </source>
</evidence>
<reference evidence="13 14" key="1">
    <citation type="submission" date="2018-06" db="EMBL/GenBank/DDBJ databases">
        <title>Streptacidiphilus pinicola sp. nov., isolated from pine grove soil.</title>
        <authorList>
            <person name="Roh S.G."/>
            <person name="Park S."/>
            <person name="Kim M.-K."/>
            <person name="Yun B.-R."/>
            <person name="Park J."/>
            <person name="Kim M.J."/>
            <person name="Kim Y.S."/>
            <person name="Kim S.B."/>
        </authorList>
    </citation>
    <scope>NUCLEOTIDE SEQUENCE [LARGE SCALE GENOMIC DNA]</scope>
    <source>
        <strain evidence="13 14">MMS16-CNU450</strain>
    </source>
</reference>
<dbReference type="EMBL" id="QKYN01000065">
    <property type="protein sequence ID" value="RAG84537.1"/>
    <property type="molecule type" value="Genomic_DNA"/>
</dbReference>
<dbReference type="Pfam" id="PF04261">
    <property type="entry name" value="Dyp_perox_N"/>
    <property type="match status" value="1"/>
</dbReference>
<feature type="compositionally biased region" description="Low complexity" evidence="10">
    <location>
        <begin position="294"/>
        <end position="303"/>
    </location>
</feature>
<evidence type="ECO:0000256" key="4">
    <source>
        <dbReference type="ARBA" id="ARBA00022723"/>
    </source>
</evidence>